<evidence type="ECO:0000256" key="6">
    <source>
        <dbReference type="ARBA" id="ARBA00022777"/>
    </source>
</evidence>
<keyword evidence="3 13" id="KW-0808">Transferase</keyword>
<organism evidence="13 14">
    <name type="scientific">Sulfurovum indicum</name>
    <dbReference type="NCBI Taxonomy" id="2779528"/>
    <lineage>
        <taxon>Bacteria</taxon>
        <taxon>Pseudomonadati</taxon>
        <taxon>Campylobacterota</taxon>
        <taxon>Epsilonproteobacteria</taxon>
        <taxon>Campylobacterales</taxon>
        <taxon>Sulfurovaceae</taxon>
        <taxon>Sulfurovum</taxon>
    </lineage>
</organism>
<dbReference type="Gene3D" id="2.60.200.40">
    <property type="match status" value="1"/>
</dbReference>
<dbReference type="AlphaFoldDB" id="A0A7M1S687"/>
<evidence type="ECO:0000256" key="2">
    <source>
        <dbReference type="ARBA" id="ARBA00022516"/>
    </source>
</evidence>
<keyword evidence="5" id="KW-0547">Nucleotide-binding</keyword>
<dbReference type="Proteomes" id="UP000595074">
    <property type="component" value="Chromosome"/>
</dbReference>
<evidence type="ECO:0000256" key="7">
    <source>
        <dbReference type="ARBA" id="ARBA00022840"/>
    </source>
</evidence>
<dbReference type="InterPro" id="IPR005218">
    <property type="entry name" value="Diacylglycerol/lipid_kinase"/>
</dbReference>
<evidence type="ECO:0000256" key="3">
    <source>
        <dbReference type="ARBA" id="ARBA00022679"/>
    </source>
</evidence>
<accession>A0A7M1S687</accession>
<dbReference type="PANTHER" id="PTHR12358">
    <property type="entry name" value="SPHINGOSINE KINASE"/>
    <property type="match status" value="1"/>
</dbReference>
<dbReference type="GO" id="GO:0005524">
    <property type="term" value="F:ATP binding"/>
    <property type="evidence" value="ECO:0007669"/>
    <property type="project" value="UniProtKB-KW"/>
</dbReference>
<dbReference type="InterPro" id="IPR022433">
    <property type="entry name" value="Lip_kinase_YegS"/>
</dbReference>
<evidence type="ECO:0000259" key="12">
    <source>
        <dbReference type="PROSITE" id="PS50146"/>
    </source>
</evidence>
<sequence length="302" mass="32902">MIRIILNGKKVADEDVRYAVSVLREEGIDIEVRVTWEHGDAQRMVAEASDEGITRIIAAGGDGTLNEVVNGLALLPKEKRPQLAILPLGTANDFATACRIPFSPLEALRLAVEGEAYPVDIVKANDRYFINVASSGFGAQIVADTPASLKNFLGGGAYTLSAVIMTLNYSSHEGRLIADDIDIEGKSIAGVICNGRQAGGGQMLAPFAYIDDGMLDIVVFMEFPITDLGQVIAEMFDYEHSGTYIKRFQKRWVESIPQQKRSVNLDGEPYEADRIRFEVLHKEIDLILPKGCPVLKNSGSGS</sequence>
<dbReference type="GO" id="GO:0008654">
    <property type="term" value="P:phospholipid biosynthetic process"/>
    <property type="evidence" value="ECO:0007669"/>
    <property type="project" value="UniProtKB-KW"/>
</dbReference>
<dbReference type="InterPro" id="IPR050187">
    <property type="entry name" value="Lipid_Phosphate_FormReg"/>
</dbReference>
<keyword evidence="7" id="KW-0067">ATP-binding</keyword>
<keyword evidence="9" id="KW-0443">Lipid metabolism</keyword>
<dbReference type="KEGG" id="sinu:IMZ28_01370"/>
<protein>
    <submittedName>
        <fullName evidence="13">Lipid kinase YegS</fullName>
        <ecNumber evidence="13">2.7.1.-</ecNumber>
    </submittedName>
</protein>
<comment type="cofactor">
    <cofactor evidence="1">
        <name>Mg(2+)</name>
        <dbReference type="ChEBI" id="CHEBI:18420"/>
    </cofactor>
</comment>
<evidence type="ECO:0000256" key="1">
    <source>
        <dbReference type="ARBA" id="ARBA00001946"/>
    </source>
</evidence>
<dbReference type="HAMAP" id="MF_01377">
    <property type="entry name" value="YegS"/>
    <property type="match status" value="1"/>
</dbReference>
<dbReference type="EC" id="2.7.1.-" evidence="13"/>
<proteinExistence type="inferred from homology"/>
<dbReference type="InterPro" id="IPR017438">
    <property type="entry name" value="ATP-NAD_kinase_N"/>
</dbReference>
<dbReference type="InterPro" id="IPR001206">
    <property type="entry name" value="Diacylglycerol_kinase_cat_dom"/>
</dbReference>
<dbReference type="Gene3D" id="3.40.50.10330">
    <property type="entry name" value="Probable inorganic polyphosphate/atp-NAD kinase, domain 1"/>
    <property type="match status" value="1"/>
</dbReference>
<dbReference type="PANTHER" id="PTHR12358:SF106">
    <property type="entry name" value="LIPID KINASE YEGS"/>
    <property type="match status" value="1"/>
</dbReference>
<evidence type="ECO:0000256" key="11">
    <source>
        <dbReference type="ARBA" id="ARBA00023264"/>
    </source>
</evidence>
<evidence type="ECO:0000256" key="10">
    <source>
        <dbReference type="ARBA" id="ARBA00023209"/>
    </source>
</evidence>
<keyword evidence="6 13" id="KW-0418">Kinase</keyword>
<dbReference type="NCBIfam" id="NF009602">
    <property type="entry name" value="PRK13054.1"/>
    <property type="match status" value="1"/>
</dbReference>
<keyword evidence="10" id="KW-0594">Phospholipid biosynthesis</keyword>
<evidence type="ECO:0000313" key="14">
    <source>
        <dbReference type="Proteomes" id="UP000595074"/>
    </source>
</evidence>
<keyword evidence="4" id="KW-0479">Metal-binding</keyword>
<evidence type="ECO:0000256" key="5">
    <source>
        <dbReference type="ARBA" id="ARBA00022741"/>
    </source>
</evidence>
<name>A0A7M1S687_9BACT</name>
<keyword evidence="11" id="KW-1208">Phospholipid metabolism</keyword>
<dbReference type="NCBIfam" id="TIGR00147">
    <property type="entry name" value="YegS/Rv2252/BmrU family lipid kinase"/>
    <property type="match status" value="1"/>
</dbReference>
<dbReference type="InterPro" id="IPR045540">
    <property type="entry name" value="YegS/DAGK_C"/>
</dbReference>
<feature type="domain" description="DAGKc" evidence="12">
    <location>
        <begin position="1"/>
        <end position="128"/>
    </location>
</feature>
<dbReference type="Pfam" id="PF19279">
    <property type="entry name" value="YegS_C"/>
    <property type="match status" value="1"/>
</dbReference>
<keyword evidence="14" id="KW-1185">Reference proteome</keyword>
<dbReference type="Pfam" id="PF00781">
    <property type="entry name" value="DAGK_cat"/>
    <property type="match status" value="1"/>
</dbReference>
<reference evidence="13 14" key="1">
    <citation type="submission" date="2020-10" db="EMBL/GenBank/DDBJ databases">
        <title>The genome of sulfurovum sp.</title>
        <authorList>
            <person name="Xie S."/>
            <person name="Shao Z."/>
            <person name="Jiang L."/>
        </authorList>
    </citation>
    <scope>NUCLEOTIDE SEQUENCE [LARGE SCALE GENOMIC DNA]</scope>
    <source>
        <strain evidence="13 14">ST-419</strain>
    </source>
</reference>
<dbReference type="GO" id="GO:0001727">
    <property type="term" value="F:lipid kinase activity"/>
    <property type="evidence" value="ECO:0007669"/>
    <property type="project" value="InterPro"/>
</dbReference>
<dbReference type="GO" id="GO:0005886">
    <property type="term" value="C:plasma membrane"/>
    <property type="evidence" value="ECO:0007669"/>
    <property type="project" value="TreeGrafter"/>
</dbReference>
<keyword evidence="8" id="KW-0460">Magnesium</keyword>
<keyword evidence="2" id="KW-0444">Lipid biosynthesis</keyword>
<dbReference type="PROSITE" id="PS50146">
    <property type="entry name" value="DAGK"/>
    <property type="match status" value="1"/>
</dbReference>
<evidence type="ECO:0000256" key="4">
    <source>
        <dbReference type="ARBA" id="ARBA00022723"/>
    </source>
</evidence>
<dbReference type="SUPFAM" id="SSF111331">
    <property type="entry name" value="NAD kinase/diacylglycerol kinase-like"/>
    <property type="match status" value="1"/>
</dbReference>
<evidence type="ECO:0000256" key="8">
    <source>
        <dbReference type="ARBA" id="ARBA00022842"/>
    </source>
</evidence>
<dbReference type="GO" id="GO:0046872">
    <property type="term" value="F:metal ion binding"/>
    <property type="evidence" value="ECO:0007669"/>
    <property type="project" value="UniProtKB-KW"/>
</dbReference>
<evidence type="ECO:0000313" key="13">
    <source>
        <dbReference type="EMBL" id="QOR62945.1"/>
    </source>
</evidence>
<gene>
    <name evidence="13" type="primary">yegS</name>
    <name evidence="13" type="ORF">IMZ28_01370</name>
</gene>
<dbReference type="InterPro" id="IPR016064">
    <property type="entry name" value="NAD/diacylglycerol_kinase_sf"/>
</dbReference>
<dbReference type="SMART" id="SM00046">
    <property type="entry name" value="DAGKc"/>
    <property type="match status" value="1"/>
</dbReference>
<dbReference type="EMBL" id="CP063164">
    <property type="protein sequence ID" value="QOR62945.1"/>
    <property type="molecule type" value="Genomic_DNA"/>
</dbReference>
<evidence type="ECO:0000256" key="9">
    <source>
        <dbReference type="ARBA" id="ARBA00023098"/>
    </source>
</evidence>